<comment type="subcellular location">
    <subcellularLocation>
        <location evidence="2">Cell membrane</location>
    </subcellularLocation>
    <subcellularLocation>
        <location evidence="3">Cytoplasm</location>
    </subcellularLocation>
    <subcellularLocation>
        <location evidence="1">Nucleus</location>
    </subcellularLocation>
</comment>
<evidence type="ECO:0000256" key="7">
    <source>
        <dbReference type="ARBA" id="ARBA00022723"/>
    </source>
</evidence>
<keyword evidence="6" id="KW-0963">Cytoplasm</keyword>
<evidence type="ECO:0000256" key="8">
    <source>
        <dbReference type="ARBA" id="ARBA00022737"/>
    </source>
</evidence>
<reference evidence="14" key="1">
    <citation type="submission" date="2021-01" db="EMBL/GenBank/DDBJ databases">
        <authorList>
            <person name="Corre E."/>
            <person name="Pelletier E."/>
            <person name="Niang G."/>
            <person name="Scheremetjew M."/>
            <person name="Finn R."/>
            <person name="Kale V."/>
            <person name="Holt S."/>
            <person name="Cochrane G."/>
            <person name="Meng A."/>
            <person name="Brown T."/>
            <person name="Cohen L."/>
        </authorList>
    </citation>
    <scope>NUCLEOTIDE SEQUENCE</scope>
    <source>
        <strain evidence="14">GSBS06</strain>
    </source>
</reference>
<evidence type="ECO:0000256" key="1">
    <source>
        <dbReference type="ARBA" id="ARBA00004123"/>
    </source>
</evidence>
<evidence type="ECO:0000256" key="10">
    <source>
        <dbReference type="ARBA" id="ARBA00023136"/>
    </source>
</evidence>
<dbReference type="SMART" id="SM00239">
    <property type="entry name" value="C2"/>
    <property type="match status" value="2"/>
</dbReference>
<dbReference type="CDD" id="cd04047">
    <property type="entry name" value="C2B_Copine"/>
    <property type="match status" value="1"/>
</dbReference>
<evidence type="ECO:0000256" key="9">
    <source>
        <dbReference type="ARBA" id="ARBA00022837"/>
    </source>
</evidence>
<dbReference type="Pfam" id="PF07002">
    <property type="entry name" value="Copine"/>
    <property type="match status" value="1"/>
</dbReference>
<dbReference type="CDD" id="cd04048">
    <property type="entry name" value="C2A_Copine"/>
    <property type="match status" value="1"/>
</dbReference>
<keyword evidence="11" id="KW-0539">Nucleus</keyword>
<dbReference type="PANTHER" id="PTHR10857:SF106">
    <property type="entry name" value="C2 DOMAIN-CONTAINING PROTEIN"/>
    <property type="match status" value="1"/>
</dbReference>
<comment type="similarity">
    <text evidence="4">Belongs to the copine family.</text>
</comment>
<evidence type="ECO:0000256" key="3">
    <source>
        <dbReference type="ARBA" id="ARBA00004496"/>
    </source>
</evidence>
<dbReference type="GO" id="GO:0071277">
    <property type="term" value="P:cellular response to calcium ion"/>
    <property type="evidence" value="ECO:0007669"/>
    <property type="project" value="TreeGrafter"/>
</dbReference>
<dbReference type="InterPro" id="IPR045052">
    <property type="entry name" value="Copine"/>
</dbReference>
<dbReference type="GO" id="GO:0005544">
    <property type="term" value="F:calcium-dependent phospholipid binding"/>
    <property type="evidence" value="ECO:0007669"/>
    <property type="project" value="InterPro"/>
</dbReference>
<keyword evidence="9" id="KW-0106">Calcium</keyword>
<evidence type="ECO:0000256" key="5">
    <source>
        <dbReference type="ARBA" id="ARBA00022475"/>
    </source>
</evidence>
<dbReference type="InterPro" id="IPR000008">
    <property type="entry name" value="C2_dom"/>
</dbReference>
<organism evidence="14">
    <name type="scientific">Aplanochytrium stocchinoi</name>
    <dbReference type="NCBI Taxonomy" id="215587"/>
    <lineage>
        <taxon>Eukaryota</taxon>
        <taxon>Sar</taxon>
        <taxon>Stramenopiles</taxon>
        <taxon>Bigyra</taxon>
        <taxon>Labyrinthulomycetes</taxon>
        <taxon>Thraustochytrida</taxon>
        <taxon>Thraustochytriidae</taxon>
        <taxon>Aplanochytrium</taxon>
    </lineage>
</organism>
<evidence type="ECO:0000256" key="4">
    <source>
        <dbReference type="ARBA" id="ARBA00009048"/>
    </source>
</evidence>
<feature type="region of interest" description="Disordered" evidence="12">
    <location>
        <begin position="548"/>
        <end position="591"/>
    </location>
</feature>
<dbReference type="AlphaFoldDB" id="A0A6S8D6G1"/>
<dbReference type="InterPro" id="IPR036465">
    <property type="entry name" value="vWFA_dom_sf"/>
</dbReference>
<feature type="domain" description="C2" evidence="13">
    <location>
        <begin position="1"/>
        <end position="113"/>
    </location>
</feature>
<dbReference type="GO" id="GO:0046872">
    <property type="term" value="F:metal ion binding"/>
    <property type="evidence" value="ECO:0007669"/>
    <property type="project" value="UniProtKB-KW"/>
</dbReference>
<dbReference type="GO" id="GO:0005737">
    <property type="term" value="C:cytoplasm"/>
    <property type="evidence" value="ECO:0007669"/>
    <property type="project" value="UniProtKB-SubCell"/>
</dbReference>
<dbReference type="SUPFAM" id="SSF53300">
    <property type="entry name" value="vWA-like"/>
    <property type="match status" value="1"/>
</dbReference>
<dbReference type="Pfam" id="PF00168">
    <property type="entry name" value="C2"/>
    <property type="match status" value="2"/>
</dbReference>
<name>A0A6S8D6G1_9STRA</name>
<keyword evidence="10" id="KW-0472">Membrane</keyword>
<evidence type="ECO:0000313" key="15">
    <source>
        <dbReference type="EMBL" id="CAE0440204.1"/>
    </source>
</evidence>
<sequence>MVDANLTQKIEVFLQGRNLPRLDLKSETDPFCIVYMRNNRNTKWLEYGRTEVVRDSANPDFVKQFVIDYHFEELQEVRVDMFDEDKYTKPDYVGSCEFTVGQLMGSRGQTLKLDLSNPKRKRQQSLLIARAEVVAVNSDILNLTVFGKGLDNKDGWFGKSDPFLQIERSREGNEWVAVYKTEVVRDNLNPKWQPLSLSMQKLCNGDVHRPIRFIVYDWEKSGKHQFIGQFTTTVDRILAYKENKPYEVINEARRMKKGKKYVNSGTIQMENVQLEKGYTLLEYIRGGMQISMITVVDFTGSNGDPRYPQSLHYLSPNPGQLNFYEAALQSVGQIVIDYDTDKLVPCYGFGALTPGTNVANHCFPLSFNMSNPAVYGVNGMLQIYRHALRSVVLSGPTLFSGILQEAIRQCSAHEITQQNQNYSILMILTDGIINDLDETIAMIVHASHLPMSIIIVGVGSADFSTMEALDSDERLLRDRNGNVACRDIVQFVPFSKFGGDGTLLAKEVLAEIPKQIVGFMRMKRIRPNPQTTYIDTAAYGKHILQQALGNDGGQPIPTPAQAQAPYPGNGNALPQGQYQHPPSAGDGATYF</sequence>
<dbReference type="InterPro" id="IPR037768">
    <property type="entry name" value="C2B_Copine"/>
</dbReference>
<evidence type="ECO:0000256" key="6">
    <source>
        <dbReference type="ARBA" id="ARBA00022490"/>
    </source>
</evidence>
<evidence type="ECO:0000256" key="12">
    <source>
        <dbReference type="SAM" id="MobiDB-lite"/>
    </source>
</evidence>
<protein>
    <recommendedName>
        <fullName evidence="13">C2 domain-containing protein</fullName>
    </recommendedName>
</protein>
<evidence type="ECO:0000256" key="2">
    <source>
        <dbReference type="ARBA" id="ARBA00004236"/>
    </source>
</evidence>
<dbReference type="FunFam" id="2.60.40.150:FF:000042">
    <property type="entry name" value="Copine 3"/>
    <property type="match status" value="1"/>
</dbReference>
<dbReference type="PROSITE" id="PS50004">
    <property type="entry name" value="C2"/>
    <property type="match status" value="2"/>
</dbReference>
<dbReference type="GO" id="GO:0005886">
    <property type="term" value="C:plasma membrane"/>
    <property type="evidence" value="ECO:0007669"/>
    <property type="project" value="UniProtKB-SubCell"/>
</dbReference>
<feature type="compositionally biased region" description="Low complexity" evidence="12">
    <location>
        <begin position="553"/>
        <end position="568"/>
    </location>
</feature>
<dbReference type="SUPFAM" id="SSF49562">
    <property type="entry name" value="C2 domain (Calcium/lipid-binding domain, CaLB)"/>
    <property type="match status" value="2"/>
</dbReference>
<evidence type="ECO:0000313" key="14">
    <source>
        <dbReference type="EMBL" id="CAE0440199.1"/>
    </source>
</evidence>
<gene>
    <name evidence="14" type="ORF">ASTO00021_LOCUS10345</name>
    <name evidence="15" type="ORF">ASTO00021_LOCUS10348</name>
</gene>
<feature type="domain" description="C2" evidence="13">
    <location>
        <begin position="118"/>
        <end position="250"/>
    </location>
</feature>
<proteinExistence type="inferred from homology"/>
<dbReference type="Gene3D" id="2.60.40.150">
    <property type="entry name" value="C2 domain"/>
    <property type="match status" value="2"/>
</dbReference>
<dbReference type="EMBL" id="HBIN01013685">
    <property type="protein sequence ID" value="CAE0440204.1"/>
    <property type="molecule type" value="Transcribed_RNA"/>
</dbReference>
<keyword evidence="7" id="KW-0479">Metal-binding</keyword>
<dbReference type="InterPro" id="IPR035892">
    <property type="entry name" value="C2_domain_sf"/>
</dbReference>
<dbReference type="PANTHER" id="PTHR10857">
    <property type="entry name" value="COPINE"/>
    <property type="match status" value="1"/>
</dbReference>
<dbReference type="EMBL" id="HBIN01013682">
    <property type="protein sequence ID" value="CAE0440199.1"/>
    <property type="molecule type" value="Transcribed_RNA"/>
</dbReference>
<evidence type="ECO:0000256" key="11">
    <source>
        <dbReference type="ARBA" id="ARBA00023242"/>
    </source>
</evidence>
<dbReference type="GO" id="GO:0005634">
    <property type="term" value="C:nucleus"/>
    <property type="evidence" value="ECO:0007669"/>
    <property type="project" value="UniProtKB-SubCell"/>
</dbReference>
<dbReference type="InterPro" id="IPR010734">
    <property type="entry name" value="Copine_C"/>
</dbReference>
<keyword evidence="5" id="KW-1003">Cell membrane</keyword>
<evidence type="ECO:0000259" key="13">
    <source>
        <dbReference type="PROSITE" id="PS50004"/>
    </source>
</evidence>
<accession>A0A6S8D6G1</accession>
<keyword evidence="8" id="KW-0677">Repeat</keyword>